<evidence type="ECO:0000313" key="1">
    <source>
        <dbReference type="EMBL" id="ESQ97380.1"/>
    </source>
</evidence>
<name>V4PMQ3_STUCH</name>
<dbReference type="EMBL" id="AOFQ01000063">
    <property type="protein sequence ID" value="ESQ97380.1"/>
    <property type="molecule type" value="Genomic_DNA"/>
</dbReference>
<dbReference type="AlphaFoldDB" id="V4PMQ3"/>
<accession>V4PMQ3</accession>
<proteinExistence type="predicted"/>
<reference evidence="1 2" key="1">
    <citation type="submission" date="2013-07" db="EMBL/GenBank/DDBJ databases">
        <authorList>
            <person name="Schaap P.J."/>
            <person name="Mehboob F."/>
            <person name="Oosterkamp M.J."/>
            <person name="de Vos W.M."/>
            <person name="Stams A.J.M."/>
            <person name="Koehorst J.J."/>
        </authorList>
    </citation>
    <scope>NUCLEOTIDE SEQUENCE [LARGE SCALE GENOMIC DNA]</scope>
    <source>
        <strain evidence="1 2">AW-1</strain>
    </source>
</reference>
<organism evidence="1 2">
    <name type="scientific">Stutzerimonas chloritidismutans AW-1</name>
    <dbReference type="NCBI Taxonomy" id="1263865"/>
    <lineage>
        <taxon>Bacteria</taxon>
        <taxon>Pseudomonadati</taxon>
        <taxon>Pseudomonadota</taxon>
        <taxon>Gammaproteobacteria</taxon>
        <taxon>Pseudomonadales</taxon>
        <taxon>Pseudomonadaceae</taxon>
        <taxon>Stutzerimonas</taxon>
    </lineage>
</organism>
<protein>
    <submittedName>
        <fullName evidence="1">Uncharacterized protein</fullName>
    </submittedName>
</protein>
<gene>
    <name evidence="1" type="ORF">F753_21220</name>
</gene>
<dbReference type="PATRIC" id="fig|1263865.4.peg.4097"/>
<dbReference type="Proteomes" id="UP000017822">
    <property type="component" value="Unassembled WGS sequence"/>
</dbReference>
<comment type="caution">
    <text evidence="1">The sequence shown here is derived from an EMBL/GenBank/DDBJ whole genome shotgun (WGS) entry which is preliminary data.</text>
</comment>
<evidence type="ECO:0000313" key="2">
    <source>
        <dbReference type="Proteomes" id="UP000017822"/>
    </source>
</evidence>
<sequence>MSFSQKFFELLGWEGHKTEDYANLTMHQILRFLYVDQETASTKIFRAEDNPRADSEGTRLAIAEFLLGLDNLDTHQMRQELLIAEREFERISSDLLAMYRILGEDSSVTLRSLQQSIASNMGEIVRLREAPPDVDVSSDVKAFRDVEYKRIKSDVELYNKQLQRFHEDLLSVSGEIVDCELFDRSLKQRRKALLDSRVAHDSIGFLRYSQCPCCLSEIKEAEQPSSEEVCHLCKSPIAKVEQVSNYMELLNELDFQINSNSRVLQDLLEHKLGIEAAISVASMNLANAQSKLSEMAGLFDLASHSALERAKRIGFLESENSNYEKKIRIVTDLDSHKLKKLDLNADIARLKELLLAANAANKSRRNSVYAGLAENVVSILRPERRVNGNPYEEEFSEATISGVEIDFAKDRMLINGRVKFSGSSNYVKKNSLPLSALLESLDDENYRLPRFLMVDAIENGGMKEFRSHNFQRALIKLFEGRKDFQLIFCTSMVLDELDNSDYGVGPFYQGNVLQI</sequence>